<dbReference type="AlphaFoldDB" id="A0A4Q7P5T5"/>
<gene>
    <name evidence="1" type="ORF">BC751_0622</name>
</gene>
<evidence type="ECO:0000313" key="2">
    <source>
        <dbReference type="Proteomes" id="UP000292209"/>
    </source>
</evidence>
<accession>A0A4Q7P5T5</accession>
<sequence length="52" mass="6348">MFYKNRIKTKLFGFEKIKFGNLGFESQPEYKIRYWLFTLPIPYGHILFPLSE</sequence>
<comment type="caution">
    <text evidence="1">The sequence shown here is derived from an EMBL/GenBank/DDBJ whole genome shotgun (WGS) entry which is preliminary data.</text>
</comment>
<name>A0A4Q7P5T5_9BACT</name>
<reference evidence="1 2" key="1">
    <citation type="submission" date="2019-02" db="EMBL/GenBank/DDBJ databases">
        <title>Genomic Encyclopedia of Archaeal and Bacterial Type Strains, Phase II (KMG-II): from individual species to whole genera.</title>
        <authorList>
            <person name="Goeker M."/>
        </authorList>
    </citation>
    <scope>NUCLEOTIDE SEQUENCE [LARGE SCALE GENOMIC DNA]</scope>
    <source>
        <strain evidence="1 2">DSM 21411</strain>
    </source>
</reference>
<dbReference type="EMBL" id="SGXG01000001">
    <property type="protein sequence ID" value="RZS95107.1"/>
    <property type="molecule type" value="Genomic_DNA"/>
</dbReference>
<organism evidence="1 2">
    <name type="scientific">Cecembia calidifontis</name>
    <dbReference type="NCBI Taxonomy" id="1187080"/>
    <lineage>
        <taxon>Bacteria</taxon>
        <taxon>Pseudomonadati</taxon>
        <taxon>Bacteroidota</taxon>
        <taxon>Cytophagia</taxon>
        <taxon>Cytophagales</taxon>
        <taxon>Cyclobacteriaceae</taxon>
        <taxon>Cecembia</taxon>
    </lineage>
</organism>
<protein>
    <submittedName>
        <fullName evidence="1">Uncharacterized protein</fullName>
    </submittedName>
</protein>
<keyword evidence="2" id="KW-1185">Reference proteome</keyword>
<dbReference type="Proteomes" id="UP000292209">
    <property type="component" value="Unassembled WGS sequence"/>
</dbReference>
<proteinExistence type="predicted"/>
<evidence type="ECO:0000313" key="1">
    <source>
        <dbReference type="EMBL" id="RZS95107.1"/>
    </source>
</evidence>